<gene>
    <name evidence="2" type="ORF">ACFQZ6_24645</name>
</gene>
<keyword evidence="3" id="KW-1185">Reference proteome</keyword>
<name>A0ABW2WCX2_9ACTN</name>
<evidence type="ECO:0008006" key="4">
    <source>
        <dbReference type="Google" id="ProtNLM"/>
    </source>
</evidence>
<evidence type="ECO:0000313" key="2">
    <source>
        <dbReference type="EMBL" id="MFD0317353.1"/>
    </source>
</evidence>
<feature type="chain" id="PRO_5046518506" description="Secreted protein" evidence="1">
    <location>
        <begin position="34"/>
        <end position="158"/>
    </location>
</feature>
<sequence length="158" mass="16829">MSTAQRVRGLAAVVCTAALTALGVLGGAGPGHASATGTTPLGTFDYDLRGANVRVPTGCFLTHTIKGSGKRITTQFAGVDCAGLAVTFTQFCNWRIDFAYADSDNRTYRTSRGATHHECIGNPLRKVAPQTLPKYGKACAKFYVNGKLRGVQCHYITR</sequence>
<dbReference type="Proteomes" id="UP001597023">
    <property type="component" value="Unassembled WGS sequence"/>
</dbReference>
<comment type="caution">
    <text evidence="2">The sequence shown here is derived from an EMBL/GenBank/DDBJ whole genome shotgun (WGS) entry which is preliminary data.</text>
</comment>
<organism evidence="2 3">
    <name type="scientific">Streptomyces flavalbus</name>
    <dbReference type="NCBI Taxonomy" id="2665155"/>
    <lineage>
        <taxon>Bacteria</taxon>
        <taxon>Bacillati</taxon>
        <taxon>Actinomycetota</taxon>
        <taxon>Actinomycetes</taxon>
        <taxon>Kitasatosporales</taxon>
        <taxon>Streptomycetaceae</taxon>
        <taxon>Streptomyces</taxon>
    </lineage>
</organism>
<keyword evidence="1" id="KW-0732">Signal</keyword>
<protein>
    <recommendedName>
        <fullName evidence="4">Secreted protein</fullName>
    </recommendedName>
</protein>
<reference evidence="3" key="1">
    <citation type="journal article" date="2019" name="Int. J. Syst. Evol. Microbiol.">
        <title>The Global Catalogue of Microorganisms (GCM) 10K type strain sequencing project: providing services to taxonomists for standard genome sequencing and annotation.</title>
        <authorList>
            <consortium name="The Broad Institute Genomics Platform"/>
            <consortium name="The Broad Institute Genome Sequencing Center for Infectious Disease"/>
            <person name="Wu L."/>
            <person name="Ma J."/>
        </authorList>
    </citation>
    <scope>NUCLEOTIDE SEQUENCE [LARGE SCALE GENOMIC DNA]</scope>
    <source>
        <strain evidence="3">CGMCC 4.7400</strain>
    </source>
</reference>
<feature type="signal peptide" evidence="1">
    <location>
        <begin position="1"/>
        <end position="33"/>
    </location>
</feature>
<evidence type="ECO:0000256" key="1">
    <source>
        <dbReference type="SAM" id="SignalP"/>
    </source>
</evidence>
<accession>A0ABW2WCX2</accession>
<dbReference type="RefSeq" id="WP_381612562.1">
    <property type="nucleotide sequence ID" value="NZ_JBHTEB010000001.1"/>
</dbReference>
<evidence type="ECO:0000313" key="3">
    <source>
        <dbReference type="Proteomes" id="UP001597023"/>
    </source>
</evidence>
<dbReference type="EMBL" id="JBHTEB010000001">
    <property type="protein sequence ID" value="MFD0317353.1"/>
    <property type="molecule type" value="Genomic_DNA"/>
</dbReference>
<proteinExistence type="predicted"/>